<reference evidence="10" key="1">
    <citation type="journal article" date="2019" name="Int. J. Syst. Evol. Microbiol.">
        <title>The Global Catalogue of Microorganisms (GCM) 10K type strain sequencing project: providing services to taxonomists for standard genome sequencing and annotation.</title>
        <authorList>
            <consortium name="The Broad Institute Genomics Platform"/>
            <consortium name="The Broad Institute Genome Sequencing Center for Infectious Disease"/>
            <person name="Wu L."/>
            <person name="Ma J."/>
        </authorList>
    </citation>
    <scope>NUCLEOTIDE SEQUENCE [LARGE SCALE GENOMIC DNA]</scope>
    <source>
        <strain evidence="10">CCUG 56608</strain>
    </source>
</reference>
<comment type="caution">
    <text evidence="9">The sequence shown here is derived from an EMBL/GenBank/DDBJ whole genome shotgun (WGS) entry which is preliminary data.</text>
</comment>
<comment type="similarity">
    <text evidence="2">In the N-terminal section; belongs to the transposase 2 family.</text>
</comment>
<name>A0ABW3NMN2_9BACI</name>
<dbReference type="Pfam" id="PF07282">
    <property type="entry name" value="Cas12f1-like_TNB"/>
    <property type="match status" value="1"/>
</dbReference>
<evidence type="ECO:0000259" key="7">
    <source>
        <dbReference type="Pfam" id="PF01385"/>
    </source>
</evidence>
<evidence type="ECO:0000256" key="3">
    <source>
        <dbReference type="ARBA" id="ARBA00022578"/>
    </source>
</evidence>
<dbReference type="NCBIfam" id="NF040570">
    <property type="entry name" value="guided_TnpB"/>
    <property type="match status" value="1"/>
</dbReference>
<dbReference type="InterPro" id="IPR051399">
    <property type="entry name" value="RNA-guided_DNA_endo/Transpos"/>
</dbReference>
<keyword evidence="9" id="KW-0540">Nuclease</keyword>
<evidence type="ECO:0000259" key="8">
    <source>
        <dbReference type="Pfam" id="PF07282"/>
    </source>
</evidence>
<feature type="domain" description="Cas12f1-like TNB" evidence="8">
    <location>
        <begin position="171"/>
        <end position="237"/>
    </location>
</feature>
<keyword evidence="9" id="KW-0255">Endonuclease</keyword>
<keyword evidence="10" id="KW-1185">Reference proteome</keyword>
<evidence type="ECO:0000256" key="1">
    <source>
        <dbReference type="ARBA" id="ARBA00008761"/>
    </source>
</evidence>
<gene>
    <name evidence="9" type="ORF">ACFQ19_20290</name>
</gene>
<feature type="non-terminal residue" evidence="9">
    <location>
        <position position="1"/>
    </location>
</feature>
<comment type="similarity">
    <text evidence="1">In the C-terminal section; belongs to the transposase 35 family.</text>
</comment>
<keyword evidence="3" id="KW-0815">Transposition</keyword>
<dbReference type="GO" id="GO:0004519">
    <property type="term" value="F:endonuclease activity"/>
    <property type="evidence" value="ECO:0007669"/>
    <property type="project" value="UniProtKB-KW"/>
</dbReference>
<protein>
    <submittedName>
        <fullName evidence="9">RNA-guided endonuclease InsQ/TnpB family protein</fullName>
    </submittedName>
</protein>
<keyword evidence="6" id="KW-0175">Coiled coil</keyword>
<dbReference type="InterPro" id="IPR010095">
    <property type="entry name" value="Cas12f1-like_TNB"/>
</dbReference>
<feature type="coiled-coil region" evidence="6">
    <location>
        <begin position="69"/>
        <end position="129"/>
    </location>
</feature>
<proteinExistence type="inferred from homology"/>
<evidence type="ECO:0000256" key="2">
    <source>
        <dbReference type="ARBA" id="ARBA00011044"/>
    </source>
</evidence>
<organism evidence="9 10">
    <name type="scientific">Oceanobacillus locisalsi</name>
    <dbReference type="NCBI Taxonomy" id="546107"/>
    <lineage>
        <taxon>Bacteria</taxon>
        <taxon>Bacillati</taxon>
        <taxon>Bacillota</taxon>
        <taxon>Bacilli</taxon>
        <taxon>Bacillales</taxon>
        <taxon>Bacillaceae</taxon>
        <taxon>Oceanobacillus</taxon>
    </lineage>
</organism>
<dbReference type="NCBIfam" id="TIGR01766">
    <property type="entry name" value="IS200/IS605 family accessory protein TnpB-like domain"/>
    <property type="match status" value="1"/>
</dbReference>
<evidence type="ECO:0000256" key="4">
    <source>
        <dbReference type="ARBA" id="ARBA00023125"/>
    </source>
</evidence>
<sequence>RYNDERGYLPIEFKPLSYRVSREGLHWFVSITVEIPDSPDYSTPVNEPIGIDLGIKTLATVSDGSVYVNINQKHEVRKMEKRLRRLQRQVSRKYKMNKEGSRYRKTCNIIKTEKEIARLQTRLNNIRTNYIHQMTSEIVRTKPSHIVMEDLNVRGMMKNKHLADHVAKCNFREIRRQLTYKANQSGVSLVVADRWYPSSRTCCECGVIDKTLKLSDRKMKCECGNRIDRDMNASINLSRLAV</sequence>
<dbReference type="PANTHER" id="PTHR30405:SF25">
    <property type="entry name" value="RNA-GUIDED DNA ENDONUCLEASE INSQ-RELATED"/>
    <property type="match status" value="1"/>
</dbReference>
<evidence type="ECO:0000256" key="5">
    <source>
        <dbReference type="ARBA" id="ARBA00023172"/>
    </source>
</evidence>
<dbReference type="PANTHER" id="PTHR30405">
    <property type="entry name" value="TRANSPOSASE"/>
    <property type="match status" value="1"/>
</dbReference>
<keyword evidence="4" id="KW-0238">DNA-binding</keyword>
<keyword evidence="5" id="KW-0233">DNA recombination</keyword>
<evidence type="ECO:0000313" key="9">
    <source>
        <dbReference type="EMBL" id="MFD1068308.1"/>
    </source>
</evidence>
<keyword evidence="9" id="KW-0378">Hydrolase</keyword>
<dbReference type="Pfam" id="PF01385">
    <property type="entry name" value="OrfB_IS605"/>
    <property type="match status" value="1"/>
</dbReference>
<dbReference type="Proteomes" id="UP001597041">
    <property type="component" value="Unassembled WGS sequence"/>
</dbReference>
<feature type="domain" description="Probable transposase IS891/IS1136/IS1341" evidence="7">
    <location>
        <begin position="31"/>
        <end position="159"/>
    </location>
</feature>
<accession>A0ABW3NMN2</accession>
<evidence type="ECO:0000313" key="10">
    <source>
        <dbReference type="Proteomes" id="UP001597041"/>
    </source>
</evidence>
<dbReference type="InterPro" id="IPR001959">
    <property type="entry name" value="Transposase"/>
</dbReference>
<dbReference type="EMBL" id="JBHTKK010000064">
    <property type="protein sequence ID" value="MFD1068308.1"/>
    <property type="molecule type" value="Genomic_DNA"/>
</dbReference>
<dbReference type="RefSeq" id="WP_379594677.1">
    <property type="nucleotide sequence ID" value="NZ_JBHTKK010000064.1"/>
</dbReference>
<evidence type="ECO:0000256" key="6">
    <source>
        <dbReference type="SAM" id="Coils"/>
    </source>
</evidence>